<dbReference type="Pfam" id="PF07859">
    <property type="entry name" value="Abhydrolase_3"/>
    <property type="match status" value="1"/>
</dbReference>
<dbReference type="InterPro" id="IPR002168">
    <property type="entry name" value="Lipase_GDXG_HIS_AS"/>
</dbReference>
<dbReference type="InterPro" id="IPR029058">
    <property type="entry name" value="AB_hydrolase_fold"/>
</dbReference>
<dbReference type="InterPro" id="IPR050466">
    <property type="entry name" value="Carboxylest/Gibb_receptor"/>
</dbReference>
<keyword evidence="2" id="KW-0378">Hydrolase</keyword>
<gene>
    <name evidence="5" type="primary">LOC104742259</name>
</gene>
<reference evidence="5" key="2">
    <citation type="submission" date="2025-08" db="UniProtKB">
        <authorList>
            <consortium name="RefSeq"/>
        </authorList>
    </citation>
    <scope>IDENTIFICATION</scope>
    <source>
        <tissue evidence="5">Leaf</tissue>
    </source>
</reference>
<comment type="similarity">
    <text evidence="1">Belongs to the 'GDXG' lipolytic enzyme family.</text>
</comment>
<dbReference type="GeneID" id="104742259"/>
<feature type="domain" description="Alpha/beta hydrolase fold-3" evidence="3">
    <location>
        <begin position="75"/>
        <end position="289"/>
    </location>
</feature>
<dbReference type="InterPro" id="IPR013094">
    <property type="entry name" value="AB_hydrolase_3"/>
</dbReference>
<evidence type="ECO:0000313" key="4">
    <source>
        <dbReference type="Proteomes" id="UP000694864"/>
    </source>
</evidence>
<evidence type="ECO:0000256" key="2">
    <source>
        <dbReference type="ARBA" id="ARBA00022801"/>
    </source>
</evidence>
<accession>A0ABM0VV60</accession>
<dbReference type="Proteomes" id="UP000694864">
    <property type="component" value="Chromosome 14"/>
</dbReference>
<protein>
    <submittedName>
        <fullName evidence="5">Probable carboxylesterase 2</fullName>
    </submittedName>
</protein>
<dbReference type="RefSeq" id="XP_010461544.1">
    <property type="nucleotide sequence ID" value="XM_010463242.1"/>
</dbReference>
<name>A0ABM0VV60_CAMSA</name>
<dbReference type="PANTHER" id="PTHR23024">
    <property type="entry name" value="ARYLACETAMIDE DEACETYLASE"/>
    <property type="match status" value="1"/>
</dbReference>
<sequence length="314" mass="35237">MESKKNQVPLELLPWLVVHSDGKIERLAGTEVCPPGLDQETGVLSKDIIIDPKTGLSARIYRPDSVQPGQKLPLVLYFHGGAFLIASASFPCYHTTVNKLVAQANVIAVSVSYRLAPEHPLPTAYEDSWTALKAIQTVNDPWINDYADLDRLFLVGDSAGANISHHLAFRAKQSDQTVKIKGIGMIHPYFWGTQPIGSEIKDKARKQMVDGWWEFVCPSEKGSDDPWINPFTDGSPDLEGLGCERVMITVAEKDILKERGKLYYERLVKGEWIGKVEMMETKGKDHVFHIFEPDRDEAVEMTRRLALFINHVVV</sequence>
<evidence type="ECO:0000313" key="5">
    <source>
        <dbReference type="RefSeq" id="XP_010461544.1"/>
    </source>
</evidence>
<dbReference type="PROSITE" id="PS01173">
    <property type="entry name" value="LIPASE_GDXG_HIS"/>
    <property type="match status" value="1"/>
</dbReference>
<organism evidence="4 5">
    <name type="scientific">Camelina sativa</name>
    <name type="common">False flax</name>
    <name type="synonym">Myagrum sativum</name>
    <dbReference type="NCBI Taxonomy" id="90675"/>
    <lineage>
        <taxon>Eukaryota</taxon>
        <taxon>Viridiplantae</taxon>
        <taxon>Streptophyta</taxon>
        <taxon>Embryophyta</taxon>
        <taxon>Tracheophyta</taxon>
        <taxon>Spermatophyta</taxon>
        <taxon>Magnoliopsida</taxon>
        <taxon>eudicotyledons</taxon>
        <taxon>Gunneridae</taxon>
        <taxon>Pentapetalae</taxon>
        <taxon>rosids</taxon>
        <taxon>malvids</taxon>
        <taxon>Brassicales</taxon>
        <taxon>Brassicaceae</taxon>
        <taxon>Camelineae</taxon>
        <taxon>Camelina</taxon>
    </lineage>
</organism>
<dbReference type="Gene3D" id="3.40.50.1820">
    <property type="entry name" value="alpha/beta hydrolase"/>
    <property type="match status" value="1"/>
</dbReference>
<evidence type="ECO:0000256" key="1">
    <source>
        <dbReference type="ARBA" id="ARBA00010515"/>
    </source>
</evidence>
<dbReference type="SUPFAM" id="SSF53474">
    <property type="entry name" value="alpha/beta-Hydrolases"/>
    <property type="match status" value="1"/>
</dbReference>
<keyword evidence="4" id="KW-1185">Reference proteome</keyword>
<evidence type="ECO:0000259" key="3">
    <source>
        <dbReference type="Pfam" id="PF07859"/>
    </source>
</evidence>
<reference evidence="4" key="1">
    <citation type="journal article" date="2014" name="Nat. Commun.">
        <title>The emerging biofuel crop Camelina sativa retains a highly undifferentiated hexaploid genome structure.</title>
        <authorList>
            <person name="Kagale S."/>
            <person name="Koh C."/>
            <person name="Nixon J."/>
            <person name="Bollina V."/>
            <person name="Clarke W.E."/>
            <person name="Tuteja R."/>
            <person name="Spillane C."/>
            <person name="Robinson S.J."/>
            <person name="Links M.G."/>
            <person name="Clarke C."/>
            <person name="Higgins E.E."/>
            <person name="Huebert T."/>
            <person name="Sharpe A.G."/>
            <person name="Parkin I.A."/>
        </authorList>
    </citation>
    <scope>NUCLEOTIDE SEQUENCE [LARGE SCALE GENOMIC DNA]</scope>
    <source>
        <strain evidence="4">cv. DH55</strain>
    </source>
</reference>
<proteinExistence type="inferred from homology"/>
<dbReference type="PANTHER" id="PTHR23024:SF577">
    <property type="entry name" value="CARBOXYLESTERASE 2-RELATED"/>
    <property type="match status" value="1"/>
</dbReference>